<organism evidence="1 2">
    <name type="scientific">Nyssa sinensis</name>
    <dbReference type="NCBI Taxonomy" id="561372"/>
    <lineage>
        <taxon>Eukaryota</taxon>
        <taxon>Viridiplantae</taxon>
        <taxon>Streptophyta</taxon>
        <taxon>Embryophyta</taxon>
        <taxon>Tracheophyta</taxon>
        <taxon>Spermatophyta</taxon>
        <taxon>Magnoliopsida</taxon>
        <taxon>eudicotyledons</taxon>
        <taxon>Gunneridae</taxon>
        <taxon>Pentapetalae</taxon>
        <taxon>asterids</taxon>
        <taxon>Cornales</taxon>
        <taxon>Nyssaceae</taxon>
        <taxon>Nyssa</taxon>
    </lineage>
</organism>
<gene>
    <name evidence="1" type="ORF">F0562_032094</name>
</gene>
<name>A0A5J5AYT0_9ASTE</name>
<dbReference type="EMBL" id="CM018041">
    <property type="protein sequence ID" value="KAA8534647.1"/>
    <property type="molecule type" value="Genomic_DNA"/>
</dbReference>
<sequence length="127" mass="13822">MLRLWGSSMFAALVENRGNGGAAVESVGLDWVGFADSVVSMFGGSFIGLEQSGLRGQDVVPRFSEFYVHLIFGRLHMRQELQKSASHKGSKDHAGYWAGSLIEAAVAFTTNQHSDTKSLLEVVRCKS</sequence>
<proteinExistence type="predicted"/>
<dbReference type="AlphaFoldDB" id="A0A5J5AYT0"/>
<accession>A0A5J5AYT0</accession>
<protein>
    <submittedName>
        <fullName evidence="1">Uncharacterized protein</fullName>
    </submittedName>
</protein>
<evidence type="ECO:0000313" key="2">
    <source>
        <dbReference type="Proteomes" id="UP000325577"/>
    </source>
</evidence>
<reference evidence="1 2" key="1">
    <citation type="submission" date="2019-09" db="EMBL/GenBank/DDBJ databases">
        <title>A chromosome-level genome assembly of the Chinese tupelo Nyssa sinensis.</title>
        <authorList>
            <person name="Yang X."/>
            <person name="Kang M."/>
            <person name="Yang Y."/>
            <person name="Xiong H."/>
            <person name="Wang M."/>
            <person name="Zhang Z."/>
            <person name="Wang Z."/>
            <person name="Wu H."/>
            <person name="Ma T."/>
            <person name="Liu J."/>
            <person name="Xi Z."/>
        </authorList>
    </citation>
    <scope>NUCLEOTIDE SEQUENCE [LARGE SCALE GENOMIC DNA]</scope>
    <source>
        <strain evidence="1">J267</strain>
        <tissue evidence="1">Leaf</tissue>
    </source>
</reference>
<evidence type="ECO:0000313" key="1">
    <source>
        <dbReference type="EMBL" id="KAA8534647.1"/>
    </source>
</evidence>
<keyword evidence="2" id="KW-1185">Reference proteome</keyword>
<dbReference type="Proteomes" id="UP000325577">
    <property type="component" value="Linkage Group LG18"/>
</dbReference>